<gene>
    <name evidence="1" type="ORF">CG50_15410</name>
</gene>
<organism evidence="1 2">
    <name type="scientific">Paenirhodobacter enshiensis</name>
    <dbReference type="NCBI Taxonomy" id="1105367"/>
    <lineage>
        <taxon>Bacteria</taxon>
        <taxon>Pseudomonadati</taxon>
        <taxon>Pseudomonadota</taxon>
        <taxon>Alphaproteobacteria</taxon>
        <taxon>Rhodobacterales</taxon>
        <taxon>Rhodobacter group</taxon>
        <taxon>Paenirhodobacter</taxon>
    </lineage>
</organism>
<sequence length="98" mass="10603">GASEQPLRQPSQEQRGDIIEMLVTCYDRKAKRYTGAETDKTVADTIGGGCLPGWVAEIRERDFGPSGGNEEIKALRTEIAALSARLDRVCAAVGPRAR</sequence>
<proteinExistence type="predicted"/>
<accession>A0A086XQ32</accession>
<dbReference type="EMBL" id="JFZB01000082">
    <property type="protein sequence ID" value="KFI24132.1"/>
    <property type="molecule type" value="Genomic_DNA"/>
</dbReference>
<reference evidence="1 2" key="1">
    <citation type="submission" date="2014-03" db="EMBL/GenBank/DDBJ databases">
        <title>Genome of Paenirhodobacter enshiensis DW2-9.</title>
        <authorList>
            <person name="Wang D."/>
            <person name="Wang G."/>
        </authorList>
    </citation>
    <scope>NUCLEOTIDE SEQUENCE [LARGE SCALE GENOMIC DNA]</scope>
    <source>
        <strain evidence="1 2">DW2-9</strain>
    </source>
</reference>
<evidence type="ECO:0000313" key="2">
    <source>
        <dbReference type="Proteomes" id="UP000028824"/>
    </source>
</evidence>
<protein>
    <submittedName>
        <fullName evidence="1">Uncharacterized protein</fullName>
    </submittedName>
</protein>
<dbReference type="AlphaFoldDB" id="A0A086XQ32"/>
<evidence type="ECO:0000313" key="1">
    <source>
        <dbReference type="EMBL" id="KFI24132.1"/>
    </source>
</evidence>
<dbReference type="Proteomes" id="UP000028824">
    <property type="component" value="Unassembled WGS sequence"/>
</dbReference>
<keyword evidence="2" id="KW-1185">Reference proteome</keyword>
<name>A0A086XQ32_9RHOB</name>
<comment type="caution">
    <text evidence="1">The sequence shown here is derived from an EMBL/GenBank/DDBJ whole genome shotgun (WGS) entry which is preliminary data.</text>
</comment>
<feature type="non-terminal residue" evidence="1">
    <location>
        <position position="1"/>
    </location>
</feature>
<dbReference type="eggNOG" id="ENOG50338IH">
    <property type="taxonomic scope" value="Bacteria"/>
</dbReference>